<dbReference type="InterPro" id="IPR001227">
    <property type="entry name" value="Ac_transferase_dom_sf"/>
</dbReference>
<dbReference type="SMART" id="SM00827">
    <property type="entry name" value="PKS_AT"/>
    <property type="match status" value="1"/>
</dbReference>
<keyword evidence="3" id="KW-0012">Acyltransferase</keyword>
<reference evidence="6 7" key="1">
    <citation type="journal article" date="2015" name="Genome Announc.">
        <title>Expanding the biotechnology potential of lactobacilli through comparative genomics of 213 strains and associated genera.</title>
        <authorList>
            <person name="Sun Z."/>
            <person name="Harris H.M."/>
            <person name="McCann A."/>
            <person name="Guo C."/>
            <person name="Argimon S."/>
            <person name="Zhang W."/>
            <person name="Yang X."/>
            <person name="Jeffery I.B."/>
            <person name="Cooney J.C."/>
            <person name="Kagawa T.F."/>
            <person name="Liu W."/>
            <person name="Song Y."/>
            <person name="Salvetti E."/>
            <person name="Wrobel A."/>
            <person name="Rasinkangas P."/>
            <person name="Parkhill J."/>
            <person name="Rea M.C."/>
            <person name="O'Sullivan O."/>
            <person name="Ritari J."/>
            <person name="Douillard F.P."/>
            <person name="Paul Ross R."/>
            <person name="Yang R."/>
            <person name="Briner A.E."/>
            <person name="Felis G.E."/>
            <person name="de Vos W.M."/>
            <person name="Barrangou R."/>
            <person name="Klaenhammer T.R."/>
            <person name="Caufield P.W."/>
            <person name="Cui Y."/>
            <person name="Zhang H."/>
            <person name="O'Toole P.W."/>
        </authorList>
    </citation>
    <scope>NUCLEOTIDE SEQUENCE [LARGE SCALE GENOMIC DNA]</scope>
    <source>
        <strain evidence="6 7">DSM 15945</strain>
    </source>
</reference>
<dbReference type="InterPro" id="IPR050858">
    <property type="entry name" value="Mal-CoA-ACP_Trans/PKS_FabD"/>
</dbReference>
<dbReference type="EMBL" id="AZFJ01000006">
    <property type="protein sequence ID" value="KRL88206.1"/>
    <property type="molecule type" value="Genomic_DNA"/>
</dbReference>
<name>A0A0R1U576_9LACO</name>
<organism evidence="6 7">
    <name type="scientific">Lacticaseibacillus pantheris DSM 15945 = JCM 12539 = NBRC 106106</name>
    <dbReference type="NCBI Taxonomy" id="1423783"/>
    <lineage>
        <taxon>Bacteria</taxon>
        <taxon>Bacillati</taxon>
        <taxon>Bacillota</taxon>
        <taxon>Bacilli</taxon>
        <taxon>Lactobacillales</taxon>
        <taxon>Lactobacillaceae</taxon>
        <taxon>Lacticaseibacillus</taxon>
    </lineage>
</organism>
<dbReference type="Gene3D" id="3.40.366.10">
    <property type="entry name" value="Malonyl-Coenzyme A Acyl Carrier Protein, domain 2"/>
    <property type="match status" value="1"/>
</dbReference>
<keyword evidence="7" id="KW-1185">Reference proteome</keyword>
<dbReference type="STRING" id="1423783.FC50_GL000063"/>
<dbReference type="SUPFAM" id="SSF52151">
    <property type="entry name" value="FabD/lysophospholipase-like"/>
    <property type="match status" value="1"/>
</dbReference>
<evidence type="ECO:0000256" key="1">
    <source>
        <dbReference type="ARBA" id="ARBA00013258"/>
    </source>
</evidence>
<dbReference type="Proteomes" id="UP000051922">
    <property type="component" value="Unassembled WGS sequence"/>
</dbReference>
<dbReference type="AlphaFoldDB" id="A0A0R1U576"/>
<dbReference type="InterPro" id="IPR016035">
    <property type="entry name" value="Acyl_Trfase/lysoPLipase"/>
</dbReference>
<dbReference type="PATRIC" id="fig|1423783.4.peg.70"/>
<evidence type="ECO:0000313" key="7">
    <source>
        <dbReference type="Proteomes" id="UP000051922"/>
    </source>
</evidence>
<accession>A0A0R1U576</accession>
<dbReference type="GO" id="GO:0005829">
    <property type="term" value="C:cytosol"/>
    <property type="evidence" value="ECO:0007669"/>
    <property type="project" value="TreeGrafter"/>
</dbReference>
<comment type="caution">
    <text evidence="6">The sequence shown here is derived from an EMBL/GenBank/DDBJ whole genome shotgun (WGS) entry which is preliminary data.</text>
</comment>
<protein>
    <recommendedName>
        <fullName evidence="1">[acyl-carrier-protein] S-malonyltransferase</fullName>
        <ecNumber evidence="1">2.3.1.39</ecNumber>
    </recommendedName>
</protein>
<dbReference type="Pfam" id="PF00698">
    <property type="entry name" value="Acyl_transf_1"/>
    <property type="match status" value="1"/>
</dbReference>
<comment type="catalytic activity">
    <reaction evidence="4">
        <text>holo-[ACP] + malonyl-CoA = malonyl-[ACP] + CoA</text>
        <dbReference type="Rhea" id="RHEA:41792"/>
        <dbReference type="Rhea" id="RHEA-COMP:9623"/>
        <dbReference type="Rhea" id="RHEA-COMP:9685"/>
        <dbReference type="ChEBI" id="CHEBI:57287"/>
        <dbReference type="ChEBI" id="CHEBI:57384"/>
        <dbReference type="ChEBI" id="CHEBI:64479"/>
        <dbReference type="ChEBI" id="CHEBI:78449"/>
        <dbReference type="EC" id="2.3.1.39"/>
    </reaction>
</comment>
<evidence type="ECO:0000256" key="2">
    <source>
        <dbReference type="ARBA" id="ARBA00022679"/>
    </source>
</evidence>
<evidence type="ECO:0000259" key="5">
    <source>
        <dbReference type="SMART" id="SM00827"/>
    </source>
</evidence>
<evidence type="ECO:0000256" key="3">
    <source>
        <dbReference type="ARBA" id="ARBA00023315"/>
    </source>
</evidence>
<sequence>MREGDRITIERGSIVNSLWIFPGQGGQSAGMLKHVDADLRQHVESLLGVKLYDSDEAYQDSVQLQLSIELLQVAQINAMREAGLKPHLVAGHSLGVFAAAYAIGSLGQDDLFRVVKRRAELMQGAYPQGYGMGVVVGLSRSEVEELVLRVNNSAHPVYASNQNAEDQTALSGDLSAIDQVITLAKQSGASLARRLMVPVPSHSPLMSKVGTQLATTMKDVPLEKPAGIYLTNYSGRAVRQAAAMREDLSYNLAHPVYFEAMMGVAHDYEPDSIVNFSPGRPFRKVLGQKFGDLRQVNLDQMNVSDAVFLLTKWERGTF</sequence>
<dbReference type="EC" id="2.3.1.39" evidence="1"/>
<dbReference type="InterPro" id="IPR014043">
    <property type="entry name" value="Acyl_transferase_dom"/>
</dbReference>
<feature type="domain" description="Malonyl-CoA:ACP transacylase (MAT)" evidence="5">
    <location>
        <begin position="20"/>
        <end position="280"/>
    </location>
</feature>
<dbReference type="PANTHER" id="PTHR42681:SF1">
    <property type="entry name" value="MALONYL-COA-ACYL CARRIER PROTEIN TRANSACYLASE, MITOCHONDRIAL"/>
    <property type="match status" value="1"/>
</dbReference>
<keyword evidence="2 6" id="KW-0808">Transferase</keyword>
<evidence type="ECO:0000313" key="6">
    <source>
        <dbReference type="EMBL" id="KRL88206.1"/>
    </source>
</evidence>
<dbReference type="InterPro" id="IPR016036">
    <property type="entry name" value="Malonyl_transacylase_ACP-bd"/>
</dbReference>
<dbReference type="GO" id="GO:0006633">
    <property type="term" value="P:fatty acid biosynthetic process"/>
    <property type="evidence" value="ECO:0007669"/>
    <property type="project" value="TreeGrafter"/>
</dbReference>
<dbReference type="Gene3D" id="3.30.70.250">
    <property type="entry name" value="Malonyl-CoA ACP transacylase, ACP-binding"/>
    <property type="match status" value="1"/>
</dbReference>
<dbReference type="GO" id="GO:0004314">
    <property type="term" value="F:[acyl-carrier-protein] S-malonyltransferase activity"/>
    <property type="evidence" value="ECO:0007669"/>
    <property type="project" value="UniProtKB-EC"/>
</dbReference>
<dbReference type="SUPFAM" id="SSF55048">
    <property type="entry name" value="Probable ACP-binding domain of malonyl-CoA ACP transacylase"/>
    <property type="match status" value="1"/>
</dbReference>
<gene>
    <name evidence="6" type="ORF">FC50_GL000063</name>
</gene>
<evidence type="ECO:0000256" key="4">
    <source>
        <dbReference type="ARBA" id="ARBA00048462"/>
    </source>
</evidence>
<proteinExistence type="predicted"/>
<dbReference type="PANTHER" id="PTHR42681">
    <property type="entry name" value="MALONYL-COA-ACYL CARRIER PROTEIN TRANSACYLASE, MITOCHONDRIAL"/>
    <property type="match status" value="1"/>
</dbReference>